<sequence>MLALHYNIYQEQAAEFEMIAELRICYIDVIPLLFWIWKSLIPKLREKIPALVDRFFPKMSIAERAEFDPNSISCPLAGLFPSRAFDDEDLVEPDEDRGEVNSPEGVKVKED</sequence>
<reference evidence="2 3" key="1">
    <citation type="journal article" date="2023" name="BMC Biol.">
        <title>The compact genome of the sponge Oopsacas minuta (Hexactinellida) is lacking key metazoan core genes.</title>
        <authorList>
            <person name="Santini S."/>
            <person name="Schenkelaars Q."/>
            <person name="Jourda C."/>
            <person name="Duchesne M."/>
            <person name="Belahbib H."/>
            <person name="Rocher C."/>
            <person name="Selva M."/>
            <person name="Riesgo A."/>
            <person name="Vervoort M."/>
            <person name="Leys S.P."/>
            <person name="Kodjabachian L."/>
            <person name="Le Bivic A."/>
            <person name="Borchiellini C."/>
            <person name="Claverie J.M."/>
            <person name="Renard E."/>
        </authorList>
    </citation>
    <scope>NUCLEOTIDE SEQUENCE [LARGE SCALE GENOMIC DNA]</scope>
    <source>
        <strain evidence="2">SPO-2</strain>
    </source>
</reference>
<comment type="caution">
    <text evidence="2">The sequence shown here is derived from an EMBL/GenBank/DDBJ whole genome shotgun (WGS) entry which is preliminary data.</text>
</comment>
<keyword evidence="3" id="KW-1185">Reference proteome</keyword>
<evidence type="ECO:0000256" key="1">
    <source>
        <dbReference type="SAM" id="MobiDB-lite"/>
    </source>
</evidence>
<protein>
    <submittedName>
        <fullName evidence="2">Uncharacterized protein</fullName>
    </submittedName>
</protein>
<gene>
    <name evidence="2" type="ORF">LOD99_16059</name>
</gene>
<feature type="region of interest" description="Disordered" evidence="1">
    <location>
        <begin position="91"/>
        <end position="111"/>
    </location>
</feature>
<evidence type="ECO:0000313" key="2">
    <source>
        <dbReference type="EMBL" id="KAI6656756.1"/>
    </source>
</evidence>
<name>A0AAV7K912_9METZ</name>
<dbReference type="EMBL" id="JAKMXF010000133">
    <property type="protein sequence ID" value="KAI6656756.1"/>
    <property type="molecule type" value="Genomic_DNA"/>
</dbReference>
<organism evidence="2 3">
    <name type="scientific">Oopsacas minuta</name>
    <dbReference type="NCBI Taxonomy" id="111878"/>
    <lineage>
        <taxon>Eukaryota</taxon>
        <taxon>Metazoa</taxon>
        <taxon>Porifera</taxon>
        <taxon>Hexactinellida</taxon>
        <taxon>Hexasterophora</taxon>
        <taxon>Lyssacinosida</taxon>
        <taxon>Leucopsacidae</taxon>
        <taxon>Oopsacas</taxon>
    </lineage>
</organism>
<dbReference type="Proteomes" id="UP001165289">
    <property type="component" value="Unassembled WGS sequence"/>
</dbReference>
<dbReference type="AlphaFoldDB" id="A0AAV7K912"/>
<accession>A0AAV7K912</accession>
<evidence type="ECO:0000313" key="3">
    <source>
        <dbReference type="Proteomes" id="UP001165289"/>
    </source>
</evidence>
<proteinExistence type="predicted"/>